<dbReference type="Gene3D" id="2.60.40.1120">
    <property type="entry name" value="Carboxypeptidase-like, regulatory domain"/>
    <property type="match status" value="1"/>
</dbReference>
<dbReference type="Pfam" id="PF07715">
    <property type="entry name" value="Plug"/>
    <property type="match status" value="1"/>
</dbReference>
<dbReference type="InterPro" id="IPR023997">
    <property type="entry name" value="TonB-dep_OMP_SusC/RagA_CS"/>
</dbReference>
<protein>
    <submittedName>
        <fullName evidence="10">TonB-linked outer membrane protein, SusC/RagA family</fullName>
    </submittedName>
</protein>
<accession>A0A1H9VR07</accession>
<dbReference type="InterPro" id="IPR037066">
    <property type="entry name" value="Plug_dom_sf"/>
</dbReference>
<dbReference type="PROSITE" id="PS52016">
    <property type="entry name" value="TONB_DEPENDENT_REC_3"/>
    <property type="match status" value="1"/>
</dbReference>
<dbReference type="InterPro" id="IPR008969">
    <property type="entry name" value="CarboxyPept-like_regulatory"/>
</dbReference>
<dbReference type="Gene3D" id="2.40.170.20">
    <property type="entry name" value="TonB-dependent receptor, beta-barrel domain"/>
    <property type="match status" value="1"/>
</dbReference>
<dbReference type="Proteomes" id="UP000199572">
    <property type="component" value="Unassembled WGS sequence"/>
</dbReference>
<dbReference type="SUPFAM" id="SSF49464">
    <property type="entry name" value="Carboxypeptidase regulatory domain-like"/>
    <property type="match status" value="1"/>
</dbReference>
<dbReference type="NCBIfam" id="TIGR04056">
    <property type="entry name" value="OMP_RagA_SusC"/>
    <property type="match status" value="1"/>
</dbReference>
<dbReference type="InterPro" id="IPR012910">
    <property type="entry name" value="Plug_dom"/>
</dbReference>
<comment type="subcellular location">
    <subcellularLocation>
        <location evidence="1 7">Cell outer membrane</location>
        <topology evidence="1 7">Multi-pass membrane protein</topology>
    </subcellularLocation>
</comment>
<feature type="transmembrane region" description="Helical" evidence="8">
    <location>
        <begin position="21"/>
        <end position="43"/>
    </location>
</feature>
<evidence type="ECO:0000256" key="7">
    <source>
        <dbReference type="PROSITE-ProRule" id="PRU01360"/>
    </source>
</evidence>
<keyword evidence="2 7" id="KW-0813">Transport</keyword>
<dbReference type="OrthoDB" id="9768177at2"/>
<keyword evidence="11" id="KW-1185">Reference proteome</keyword>
<dbReference type="InterPro" id="IPR023996">
    <property type="entry name" value="TonB-dep_OMP_SusC/RagA"/>
</dbReference>
<keyword evidence="3 7" id="KW-1134">Transmembrane beta strand</keyword>
<proteinExistence type="inferred from homology"/>
<evidence type="ECO:0000256" key="2">
    <source>
        <dbReference type="ARBA" id="ARBA00022448"/>
    </source>
</evidence>
<evidence type="ECO:0000256" key="3">
    <source>
        <dbReference type="ARBA" id="ARBA00022452"/>
    </source>
</evidence>
<dbReference type="EMBL" id="FOGG01000047">
    <property type="protein sequence ID" value="SES23914.1"/>
    <property type="molecule type" value="Genomic_DNA"/>
</dbReference>
<dbReference type="InterPro" id="IPR039426">
    <property type="entry name" value="TonB-dep_rcpt-like"/>
</dbReference>
<evidence type="ECO:0000256" key="8">
    <source>
        <dbReference type="SAM" id="Phobius"/>
    </source>
</evidence>
<dbReference type="InterPro" id="IPR036942">
    <property type="entry name" value="Beta-barrel_TonB_sf"/>
</dbReference>
<dbReference type="GO" id="GO:0009279">
    <property type="term" value="C:cell outer membrane"/>
    <property type="evidence" value="ECO:0007669"/>
    <property type="project" value="UniProtKB-SubCell"/>
</dbReference>
<keyword evidence="8" id="KW-1133">Transmembrane helix</keyword>
<comment type="similarity">
    <text evidence="7">Belongs to the TonB-dependent receptor family.</text>
</comment>
<evidence type="ECO:0000313" key="11">
    <source>
        <dbReference type="Proteomes" id="UP000199572"/>
    </source>
</evidence>
<evidence type="ECO:0000256" key="4">
    <source>
        <dbReference type="ARBA" id="ARBA00022692"/>
    </source>
</evidence>
<keyword evidence="6 7" id="KW-0998">Cell outer membrane</keyword>
<evidence type="ECO:0000256" key="6">
    <source>
        <dbReference type="ARBA" id="ARBA00023237"/>
    </source>
</evidence>
<dbReference type="NCBIfam" id="TIGR04057">
    <property type="entry name" value="SusC_RagA_signa"/>
    <property type="match status" value="1"/>
</dbReference>
<feature type="domain" description="TonB-dependent receptor plug" evidence="9">
    <location>
        <begin position="219"/>
        <end position="326"/>
    </location>
</feature>
<dbReference type="Gene3D" id="2.170.130.10">
    <property type="entry name" value="TonB-dependent receptor, plug domain"/>
    <property type="match status" value="1"/>
</dbReference>
<organism evidence="10 11">
    <name type="scientific">Pedobacter rhizosphaerae</name>
    <dbReference type="NCBI Taxonomy" id="390241"/>
    <lineage>
        <taxon>Bacteria</taxon>
        <taxon>Pseudomonadati</taxon>
        <taxon>Bacteroidota</taxon>
        <taxon>Sphingobacteriia</taxon>
        <taxon>Sphingobacteriales</taxon>
        <taxon>Sphingobacteriaceae</taxon>
        <taxon>Pedobacter</taxon>
    </lineage>
</organism>
<dbReference type="SUPFAM" id="SSF56935">
    <property type="entry name" value="Porins"/>
    <property type="match status" value="1"/>
</dbReference>
<name>A0A1H9VR07_9SPHI</name>
<keyword evidence="4 7" id="KW-0812">Transmembrane</keyword>
<evidence type="ECO:0000259" key="9">
    <source>
        <dbReference type="Pfam" id="PF07715"/>
    </source>
</evidence>
<gene>
    <name evidence="10" type="ORF">SAMN04488023_14712</name>
</gene>
<evidence type="ECO:0000313" key="10">
    <source>
        <dbReference type="EMBL" id="SES23914.1"/>
    </source>
</evidence>
<dbReference type="Pfam" id="PF13715">
    <property type="entry name" value="CarbopepD_reg_2"/>
    <property type="match status" value="1"/>
</dbReference>
<dbReference type="STRING" id="390241.SAMN04488023_14712"/>
<dbReference type="AlphaFoldDB" id="A0A1H9VR07"/>
<keyword evidence="5 7" id="KW-0472">Membrane</keyword>
<sequence length="1090" mass="120167">MKFFTHYTCVRQSYCLNKLLLIMKLTLLLIVALNFQLFAAGYAQSRVSLDLKSVDFKRVASEVEKKTKYRFLFGEFKIPTKRFDVVNAQNEEVLTLVTRLLEGTSFTYRHLENDLIVIVPKITENLRALITGKVLDETGQPMVGVTIKIKGVEKGGSITDANGAFRIDAPGNAVLTIAYIGYITQEIVVGGQETLTIRLKPSAGNLTDVVVVGYGTQRKSDVTGAISSVNSSVITRAATTDATGALQGQTPGAVVVKNVGKPGSGYSVSIRGTSSFTGANSPLLVIDGIPTTSGLNDINPADIEKMDVLKDASATAIYGSRGAKGVVIITTKRGKAGKTTITYDGYLGSRRPNNLPEFFDATEYRTFLEEQYLRGRGATAAVLNALPSYASSNTFTDWPGLVQQNGLQMNHNLAVSGGDDKTRFSFGAGLLREEGNVSPEDFKRYSFRGSIDRTINNTFKAGISFYANQNLQNLGSSEALRSAYRLPATISPNDAAGNPVFRVLGADGVTNPLFDQLNDLRENRNYRMFGNLYLQVDPLKNISFRTSLSPNFYRSRNGTFFDIESKEGAGNGSYRAGTYTTGEQLTLVWTNQLTYERTFNNVHKITATAVSSVQNDRSETGSISAYNLPFRSLWYNLGSATNTDPNGTFRGPTVTSNYVRFNLVSNVARVNYSFRDKYLLTVSGTADGSSRLSEGNKWGFFPSASLAWRASEETFIKNISAISNLKFRLSYGKSGNDRVNPYDTQATLGSSSYYFGSILALGYSPNRLANQNLTWETTKEINFGIDFGFFNNRISGSVDMYDRKIDNIIGNRPLPPPAGFSSVLDNLGKLRNRGLEVGLNTINLKLGKFTWMSDFVLDINSNKVLETANGQKDDLGSLLFIGHPVLVNYDYEFEGIWQTSEAALAASYGQRPGQVRVKDRDGNGVINTNDRQIIGKRIPSWTGSFGNTFKYGNLDLYVLLYTRQGEQFNSSFDGGFKNYNQVYNQLKVDYWTATNPSQTNFQPGNPGPFVNAIYYQKTNFLRVNNVTLGYTFPKKLVEKVRLSSVRIYATANNPLLFTDYQGFDPEWASQNTYGTAISTSTYLFGLNIGI</sequence>
<reference evidence="10 11" key="1">
    <citation type="submission" date="2016-10" db="EMBL/GenBank/DDBJ databases">
        <authorList>
            <person name="de Groot N.N."/>
        </authorList>
    </citation>
    <scope>NUCLEOTIDE SEQUENCE [LARGE SCALE GENOMIC DNA]</scope>
    <source>
        <strain evidence="10 11">DSM 18610</strain>
    </source>
</reference>
<evidence type="ECO:0000256" key="5">
    <source>
        <dbReference type="ARBA" id="ARBA00023136"/>
    </source>
</evidence>
<evidence type="ECO:0000256" key="1">
    <source>
        <dbReference type="ARBA" id="ARBA00004571"/>
    </source>
</evidence>